<protein>
    <submittedName>
        <fullName evidence="8">Major facilitator superfamily MFS_1</fullName>
    </submittedName>
</protein>
<keyword evidence="3 6" id="KW-0812">Transmembrane</keyword>
<keyword evidence="9" id="KW-1185">Reference proteome</keyword>
<name>F2LY62_HIPMA</name>
<dbReference type="GO" id="GO:0022857">
    <property type="term" value="F:transmembrane transporter activity"/>
    <property type="evidence" value="ECO:0007669"/>
    <property type="project" value="InterPro"/>
</dbReference>
<dbReference type="InterPro" id="IPR036259">
    <property type="entry name" value="MFS_trans_sf"/>
</dbReference>
<feature type="transmembrane region" description="Helical" evidence="6">
    <location>
        <begin position="282"/>
        <end position="300"/>
    </location>
</feature>
<dbReference type="InterPro" id="IPR050930">
    <property type="entry name" value="MFS_Vesicular_Transporter"/>
</dbReference>
<keyword evidence="2" id="KW-0813">Transport</keyword>
<reference evidence="9" key="2">
    <citation type="submission" date="2011-03" db="EMBL/GenBank/DDBJ databases">
        <title>The complete genome of Hippea maritima DSM 10411.</title>
        <authorList>
            <consortium name="US DOE Joint Genome Institute (JGI-PGF)"/>
            <person name="Lucas S."/>
            <person name="Copeland A."/>
            <person name="Lapidus A."/>
            <person name="Bruce D."/>
            <person name="Goodwin L."/>
            <person name="Pitluck S."/>
            <person name="Peters L."/>
            <person name="Kyrpides N."/>
            <person name="Mavromatis K."/>
            <person name="Pagani I."/>
            <person name="Ivanova N."/>
            <person name="Mikhailova N."/>
            <person name="Lu M."/>
            <person name="Detter J.C."/>
            <person name="Tapia R."/>
            <person name="Han C."/>
            <person name="Land M."/>
            <person name="Hauser L."/>
            <person name="Markowitz V."/>
            <person name="Cheng J.-F."/>
            <person name="Hugenholtz P."/>
            <person name="Woyke T."/>
            <person name="Wu D."/>
            <person name="Spring S."/>
            <person name="Schroeder M."/>
            <person name="Brambilla E."/>
            <person name="Klenk H.-P."/>
            <person name="Eisen J.A."/>
        </authorList>
    </citation>
    <scope>NUCLEOTIDE SEQUENCE [LARGE SCALE GENOMIC DNA]</scope>
    <source>
        <strain evidence="9">ATCC 700847 / DSM 10411 / MH2</strain>
    </source>
</reference>
<dbReference type="GO" id="GO:0016020">
    <property type="term" value="C:membrane"/>
    <property type="evidence" value="ECO:0007669"/>
    <property type="project" value="UniProtKB-SubCell"/>
</dbReference>
<proteinExistence type="predicted"/>
<evidence type="ECO:0000256" key="5">
    <source>
        <dbReference type="ARBA" id="ARBA00023136"/>
    </source>
</evidence>
<feature type="transmembrane region" description="Helical" evidence="6">
    <location>
        <begin position="72"/>
        <end position="92"/>
    </location>
</feature>
<comment type="subcellular location">
    <subcellularLocation>
        <location evidence="1">Membrane</location>
        <topology evidence="1">Multi-pass membrane protein</topology>
    </subcellularLocation>
</comment>
<evidence type="ECO:0000256" key="4">
    <source>
        <dbReference type="ARBA" id="ARBA00022989"/>
    </source>
</evidence>
<evidence type="ECO:0000256" key="3">
    <source>
        <dbReference type="ARBA" id="ARBA00022692"/>
    </source>
</evidence>
<dbReference type="PANTHER" id="PTHR23506:SF23">
    <property type="entry name" value="GH10249P"/>
    <property type="match status" value="1"/>
</dbReference>
<evidence type="ECO:0000256" key="2">
    <source>
        <dbReference type="ARBA" id="ARBA00022448"/>
    </source>
</evidence>
<sequence>MKNGIGFIIPLSVFLGGIGGGIVFPILPVLGLKLSLSAFFIGVIISANKFTRIFFNQFVGATIDAFGGKKPLIIGLLIEAFGSIFYILALHLPLAGYVLLIGRIVWGVGSALVFISANTLALNLSVRSNRGKYTAKVRIALSLGVPAGLVLGGLLSTLFKDAIAFLSSILASILGATLVFFFLKDTRIEFRNALKLKESLTFMFKNPYVSIVGLGNFITFFSLQGIVMATLVLFVKQRGMEFIYSDARFVSGVVMAFMMFSGGVAGIIAGRIVDKIKYRSTIGFPAVLVVFFGFSLLAFSNSTLEVVTALIMMGSAIGVNNVSLLSILGDITQLKNRGKAVGVYQILGDVGGSLGPIFGIQLGLSIGFDKMYLLTGILFLLNLAVFFKLNRLEKRLNC</sequence>
<dbReference type="Pfam" id="PF07690">
    <property type="entry name" value="MFS_1"/>
    <property type="match status" value="1"/>
</dbReference>
<reference evidence="8 9" key="1">
    <citation type="journal article" date="2011" name="Stand. Genomic Sci.">
        <title>Complete genome sequence of the thermophilic sulfur-reducer Hippea maritima type strain (MH(2)).</title>
        <authorList>
            <person name="Huntemann M."/>
            <person name="Lu M."/>
            <person name="Nolan M."/>
            <person name="Lapidus A."/>
            <person name="Lucas S."/>
            <person name="Hammon N."/>
            <person name="Deshpande S."/>
            <person name="Cheng J.F."/>
            <person name="Tapia R."/>
            <person name="Han C."/>
            <person name="Goodwin L."/>
            <person name="Pitluck S."/>
            <person name="Liolios K."/>
            <person name="Pagani I."/>
            <person name="Ivanova N."/>
            <person name="Ovchinikova G."/>
            <person name="Pati A."/>
            <person name="Chen A."/>
            <person name="Palaniappan K."/>
            <person name="Land M."/>
            <person name="Hauser L."/>
            <person name="Jeffries C.D."/>
            <person name="Detter J.C."/>
            <person name="Brambilla E.M."/>
            <person name="Rohde M."/>
            <person name="Spring S."/>
            <person name="Goker M."/>
            <person name="Woyke T."/>
            <person name="Bristow J."/>
            <person name="Eisen J.A."/>
            <person name="Markowitz V."/>
            <person name="Hugenholtz P."/>
            <person name="Kyrpides N.C."/>
            <person name="Klenk H.P."/>
            <person name="Mavromatis K."/>
        </authorList>
    </citation>
    <scope>NUCLEOTIDE SEQUENCE [LARGE SCALE GENOMIC DNA]</scope>
    <source>
        <strain evidence="9">ATCC 700847 / DSM 10411 / MH2</strain>
    </source>
</reference>
<dbReference type="EMBL" id="CP002606">
    <property type="protein sequence ID" value="AEA34385.1"/>
    <property type="molecule type" value="Genomic_DNA"/>
</dbReference>
<dbReference type="eggNOG" id="COG2814">
    <property type="taxonomic scope" value="Bacteria"/>
</dbReference>
<feature type="transmembrane region" description="Helical" evidence="6">
    <location>
        <begin position="34"/>
        <end position="51"/>
    </location>
</feature>
<dbReference type="Gene3D" id="1.20.1250.20">
    <property type="entry name" value="MFS general substrate transporter like domains"/>
    <property type="match status" value="1"/>
</dbReference>
<dbReference type="RefSeq" id="WP_013682415.1">
    <property type="nucleotide sequence ID" value="NC_015318.1"/>
</dbReference>
<dbReference type="Proteomes" id="UP000008139">
    <property type="component" value="Chromosome"/>
</dbReference>
<feature type="transmembrane region" description="Helical" evidence="6">
    <location>
        <begin position="7"/>
        <end position="28"/>
    </location>
</feature>
<feature type="transmembrane region" description="Helical" evidence="6">
    <location>
        <begin position="208"/>
        <end position="235"/>
    </location>
</feature>
<dbReference type="InterPro" id="IPR011701">
    <property type="entry name" value="MFS"/>
</dbReference>
<evidence type="ECO:0000313" key="9">
    <source>
        <dbReference type="Proteomes" id="UP000008139"/>
    </source>
</evidence>
<dbReference type="OrthoDB" id="9800416at2"/>
<evidence type="ECO:0000313" key="8">
    <source>
        <dbReference type="EMBL" id="AEA34385.1"/>
    </source>
</evidence>
<dbReference type="InParanoid" id="F2LY62"/>
<feature type="transmembrane region" description="Helical" evidence="6">
    <location>
        <begin position="340"/>
        <end position="359"/>
    </location>
</feature>
<dbReference type="STRING" id="760142.Hipma_1429"/>
<feature type="domain" description="Major facilitator superfamily (MFS) profile" evidence="7">
    <location>
        <begin position="5"/>
        <end position="394"/>
    </location>
</feature>
<organism evidence="8 9">
    <name type="scientific">Hippea maritima (strain ATCC 700847 / DSM 10411 / MH2)</name>
    <dbReference type="NCBI Taxonomy" id="760142"/>
    <lineage>
        <taxon>Bacteria</taxon>
        <taxon>Pseudomonadati</taxon>
        <taxon>Campylobacterota</taxon>
        <taxon>Desulfurellia</taxon>
        <taxon>Desulfurellales</taxon>
        <taxon>Hippeaceae</taxon>
        <taxon>Hippea</taxon>
    </lineage>
</organism>
<gene>
    <name evidence="8" type="ordered locus">Hipma_1429</name>
</gene>
<feature type="transmembrane region" description="Helical" evidence="6">
    <location>
        <begin position="162"/>
        <end position="183"/>
    </location>
</feature>
<dbReference type="KEGG" id="hmr:Hipma_1429"/>
<feature type="transmembrane region" description="Helical" evidence="6">
    <location>
        <begin position="247"/>
        <end position="270"/>
    </location>
</feature>
<evidence type="ECO:0000256" key="6">
    <source>
        <dbReference type="SAM" id="Phobius"/>
    </source>
</evidence>
<dbReference type="PANTHER" id="PTHR23506">
    <property type="entry name" value="GH10249P"/>
    <property type="match status" value="1"/>
</dbReference>
<accession>F2LY62</accession>
<feature type="transmembrane region" description="Helical" evidence="6">
    <location>
        <begin position="306"/>
        <end position="328"/>
    </location>
</feature>
<feature type="transmembrane region" description="Helical" evidence="6">
    <location>
        <begin position="371"/>
        <end position="389"/>
    </location>
</feature>
<feature type="transmembrane region" description="Helical" evidence="6">
    <location>
        <begin position="137"/>
        <end position="156"/>
    </location>
</feature>
<dbReference type="FunCoup" id="F2LY62">
    <property type="interactions" value="72"/>
</dbReference>
<keyword evidence="5 6" id="KW-0472">Membrane</keyword>
<dbReference type="PROSITE" id="PS50850">
    <property type="entry name" value="MFS"/>
    <property type="match status" value="1"/>
</dbReference>
<evidence type="ECO:0000259" key="7">
    <source>
        <dbReference type="PROSITE" id="PS50850"/>
    </source>
</evidence>
<dbReference type="InterPro" id="IPR020846">
    <property type="entry name" value="MFS_dom"/>
</dbReference>
<keyword evidence="4 6" id="KW-1133">Transmembrane helix</keyword>
<dbReference type="SUPFAM" id="SSF103473">
    <property type="entry name" value="MFS general substrate transporter"/>
    <property type="match status" value="1"/>
</dbReference>
<evidence type="ECO:0000256" key="1">
    <source>
        <dbReference type="ARBA" id="ARBA00004141"/>
    </source>
</evidence>
<dbReference type="HOGENOM" id="CLU_641944_0_0_7"/>
<feature type="transmembrane region" description="Helical" evidence="6">
    <location>
        <begin position="104"/>
        <end position="125"/>
    </location>
</feature>
<dbReference type="AlphaFoldDB" id="F2LY62"/>